<dbReference type="PANTHER" id="PTHR35981:SF2">
    <property type="entry name" value="ION TRANSPORT PEPTIDE, ISOFORM C"/>
    <property type="match status" value="1"/>
</dbReference>
<dbReference type="PROSITE" id="PS01250">
    <property type="entry name" value="CHH_MIH_GIH"/>
    <property type="match status" value="1"/>
</dbReference>
<dbReference type="EMBL" id="JAUCMV010000004">
    <property type="protein sequence ID" value="KAK0402315.1"/>
    <property type="molecule type" value="Genomic_DNA"/>
</dbReference>
<dbReference type="GO" id="GO:0005576">
    <property type="term" value="C:extracellular region"/>
    <property type="evidence" value="ECO:0007669"/>
    <property type="project" value="InterPro"/>
</dbReference>
<dbReference type="InterPro" id="IPR018251">
    <property type="entry name" value="Crust_neurhormone_CS"/>
</dbReference>
<dbReference type="SUPFAM" id="SSF81778">
    <property type="entry name" value="Crustacean CHH/MIH/GIH neurohormone"/>
    <property type="match status" value="1"/>
</dbReference>
<name>A0AA39HAW5_9BILA</name>
<dbReference type="Proteomes" id="UP001175271">
    <property type="component" value="Unassembled WGS sequence"/>
</dbReference>
<accession>A0AA39HAW5</accession>
<feature type="signal peptide" evidence="3">
    <location>
        <begin position="1"/>
        <end position="24"/>
    </location>
</feature>
<dbReference type="GO" id="GO:0007623">
    <property type="term" value="P:circadian rhythm"/>
    <property type="evidence" value="ECO:0007669"/>
    <property type="project" value="TreeGrafter"/>
</dbReference>
<comment type="similarity">
    <text evidence="1">Belongs to the arthropod CHH/MIH/GIH/VIH hormone family.</text>
</comment>
<protein>
    <submittedName>
        <fullName evidence="4">Uncharacterized protein</fullName>
    </submittedName>
</protein>
<feature type="chain" id="PRO_5041259614" evidence="3">
    <location>
        <begin position="25"/>
        <end position="129"/>
    </location>
</feature>
<evidence type="ECO:0000313" key="4">
    <source>
        <dbReference type="EMBL" id="KAK0402315.1"/>
    </source>
</evidence>
<reference evidence="4" key="1">
    <citation type="submission" date="2023-06" db="EMBL/GenBank/DDBJ databases">
        <title>Genomic analysis of the entomopathogenic nematode Steinernema hermaphroditum.</title>
        <authorList>
            <person name="Schwarz E.M."/>
            <person name="Heppert J.K."/>
            <person name="Baniya A."/>
            <person name="Schwartz H.T."/>
            <person name="Tan C.-H."/>
            <person name="Antoshechkin I."/>
            <person name="Sternberg P.W."/>
            <person name="Goodrich-Blair H."/>
            <person name="Dillman A.R."/>
        </authorList>
    </citation>
    <scope>NUCLEOTIDE SEQUENCE</scope>
    <source>
        <strain evidence="4">PS9179</strain>
        <tissue evidence="4">Whole animal</tissue>
    </source>
</reference>
<dbReference type="GO" id="GO:0005184">
    <property type="term" value="F:neuropeptide hormone activity"/>
    <property type="evidence" value="ECO:0007669"/>
    <property type="project" value="InterPro"/>
</dbReference>
<dbReference type="InterPro" id="IPR031098">
    <property type="entry name" value="Crust_neurohorm"/>
</dbReference>
<organism evidence="4 5">
    <name type="scientific">Steinernema hermaphroditum</name>
    <dbReference type="NCBI Taxonomy" id="289476"/>
    <lineage>
        <taxon>Eukaryota</taxon>
        <taxon>Metazoa</taxon>
        <taxon>Ecdysozoa</taxon>
        <taxon>Nematoda</taxon>
        <taxon>Chromadorea</taxon>
        <taxon>Rhabditida</taxon>
        <taxon>Tylenchina</taxon>
        <taxon>Panagrolaimomorpha</taxon>
        <taxon>Strongyloidoidea</taxon>
        <taxon>Steinernematidae</taxon>
        <taxon>Steinernema</taxon>
    </lineage>
</organism>
<dbReference type="AlphaFoldDB" id="A0AA39HAW5"/>
<evidence type="ECO:0000256" key="1">
    <source>
        <dbReference type="ARBA" id="ARBA00005447"/>
    </source>
</evidence>
<proteinExistence type="inferred from homology"/>
<sequence>MFYRLAPRIAAVLFLLSSAANVNAEAYSLQPQDPNAETYVRQKMNSFAWMNDKTCIIYKNDVLHDMLDRVCLMCHEMFSHEQPELRVECRANCFKNKKFKQCLSIFAPPRQTRSVESRQWSYPEPMYGL</sequence>
<dbReference type="Gene3D" id="1.10.2010.10">
    <property type="entry name" value="Crustacean CHH/MIH/GIH neurohormone"/>
    <property type="match status" value="1"/>
</dbReference>
<evidence type="ECO:0000256" key="2">
    <source>
        <dbReference type="ARBA" id="ARBA00023157"/>
    </source>
</evidence>
<dbReference type="InterPro" id="IPR035957">
    <property type="entry name" value="Crust_neurohorm_sf"/>
</dbReference>
<dbReference type="PANTHER" id="PTHR35981">
    <property type="entry name" value="ION TRANSPORT PEPTIDE, ISOFORM C"/>
    <property type="match status" value="1"/>
</dbReference>
<keyword evidence="3" id="KW-0732">Signal</keyword>
<keyword evidence="2" id="KW-1015">Disulfide bond</keyword>
<dbReference type="Pfam" id="PF01147">
    <property type="entry name" value="Crust_neurohorm"/>
    <property type="match status" value="1"/>
</dbReference>
<keyword evidence="5" id="KW-1185">Reference proteome</keyword>
<evidence type="ECO:0000256" key="3">
    <source>
        <dbReference type="SAM" id="SignalP"/>
    </source>
</evidence>
<gene>
    <name evidence="4" type="ORF">QR680_016268</name>
</gene>
<comment type="caution">
    <text evidence="4">The sequence shown here is derived from an EMBL/GenBank/DDBJ whole genome shotgun (WGS) entry which is preliminary data.</text>
</comment>
<evidence type="ECO:0000313" key="5">
    <source>
        <dbReference type="Proteomes" id="UP001175271"/>
    </source>
</evidence>